<dbReference type="InterPro" id="IPR037396">
    <property type="entry name" value="FMN_HAD"/>
</dbReference>
<name>I4YUF1_9HYPH</name>
<keyword evidence="2 6" id="KW-0285">Flavoprotein</keyword>
<evidence type="ECO:0000256" key="4">
    <source>
        <dbReference type="ARBA" id="ARBA00023002"/>
    </source>
</evidence>
<accession>I4YUF1</accession>
<feature type="binding site" evidence="6">
    <location>
        <position position="219"/>
    </location>
    <ligand>
        <name>FMN</name>
        <dbReference type="ChEBI" id="CHEBI:58210"/>
    </ligand>
</feature>
<dbReference type="PANTHER" id="PTHR10578:SF107">
    <property type="entry name" value="2-HYDROXYACID OXIDASE 1"/>
    <property type="match status" value="1"/>
</dbReference>
<evidence type="ECO:0000256" key="1">
    <source>
        <dbReference type="ARBA" id="ARBA00001917"/>
    </source>
</evidence>
<feature type="binding site" evidence="6">
    <location>
        <position position="103"/>
    </location>
    <ligand>
        <name>FMN</name>
        <dbReference type="ChEBI" id="CHEBI:58210"/>
    </ligand>
</feature>
<gene>
    <name evidence="8" type="ORF">MicloDRAFT_00041630</name>
</gene>
<evidence type="ECO:0000313" key="9">
    <source>
        <dbReference type="Proteomes" id="UP000003947"/>
    </source>
</evidence>
<feature type="binding site" evidence="6">
    <location>
        <position position="20"/>
    </location>
    <ligand>
        <name>glyoxylate</name>
        <dbReference type="ChEBI" id="CHEBI:36655"/>
    </ligand>
</feature>
<organism evidence="8 9">
    <name type="scientific">Microvirga lotononidis</name>
    <dbReference type="NCBI Taxonomy" id="864069"/>
    <lineage>
        <taxon>Bacteria</taxon>
        <taxon>Pseudomonadati</taxon>
        <taxon>Pseudomonadota</taxon>
        <taxon>Alphaproteobacteria</taxon>
        <taxon>Hyphomicrobiales</taxon>
        <taxon>Methylobacteriaceae</taxon>
        <taxon>Microvirga</taxon>
    </lineage>
</organism>
<dbReference type="PANTHER" id="PTHR10578">
    <property type="entry name" value="S -2-HYDROXY-ACID OXIDASE-RELATED"/>
    <property type="match status" value="1"/>
</dbReference>
<feature type="binding site" evidence="6">
    <location>
        <position position="159"/>
    </location>
    <ligand>
        <name>glyoxylate</name>
        <dbReference type="ChEBI" id="CHEBI:36655"/>
    </ligand>
</feature>
<reference evidence="8 9" key="1">
    <citation type="submission" date="2012-02" db="EMBL/GenBank/DDBJ databases">
        <title>Improved High-Quality Draft sequence of Microvirga sp. WSM3557.</title>
        <authorList>
            <consortium name="US DOE Joint Genome Institute"/>
            <person name="Lucas S."/>
            <person name="Han J."/>
            <person name="Lapidus A."/>
            <person name="Cheng J.-F."/>
            <person name="Goodwin L."/>
            <person name="Pitluck S."/>
            <person name="Peters L."/>
            <person name="Zhang X."/>
            <person name="Detter J.C."/>
            <person name="Han C."/>
            <person name="Tapia R."/>
            <person name="Land M."/>
            <person name="Hauser L."/>
            <person name="Kyrpides N."/>
            <person name="Ivanova N."/>
            <person name="Pagani I."/>
            <person name="Brau L."/>
            <person name="Yates R."/>
            <person name="O'Hara G."/>
            <person name="Rui T."/>
            <person name="Howieson J."/>
            <person name="Reeve W."/>
            <person name="Woyke T."/>
        </authorList>
    </citation>
    <scope>NUCLEOTIDE SEQUENCE [LARGE SCALE GENOMIC DNA]</scope>
    <source>
        <strain evidence="8 9">WSM3557</strain>
    </source>
</reference>
<dbReference type="AlphaFoldDB" id="I4YUF1"/>
<evidence type="ECO:0000259" key="7">
    <source>
        <dbReference type="PROSITE" id="PS51349"/>
    </source>
</evidence>
<dbReference type="GO" id="GO:0010181">
    <property type="term" value="F:FMN binding"/>
    <property type="evidence" value="ECO:0007669"/>
    <property type="project" value="InterPro"/>
</dbReference>
<feature type="domain" description="FMN hydroxy acid dehydrogenase" evidence="7">
    <location>
        <begin position="1"/>
        <end position="347"/>
    </location>
</feature>
<comment type="similarity">
    <text evidence="5">Belongs to the FMN-dependent alpha-hydroxy acid dehydrogenase family.</text>
</comment>
<feature type="binding site" evidence="6">
    <location>
        <position position="246"/>
    </location>
    <ligand>
        <name>glyoxylate</name>
        <dbReference type="ChEBI" id="CHEBI:36655"/>
    </ligand>
</feature>
<feature type="binding site" evidence="6">
    <location>
        <begin position="74"/>
        <end position="76"/>
    </location>
    <ligand>
        <name>FMN</name>
        <dbReference type="ChEBI" id="CHEBI:58210"/>
    </ligand>
</feature>
<keyword evidence="3 6" id="KW-0288">FMN</keyword>
<feature type="binding site" evidence="6">
    <location>
        <position position="123"/>
    </location>
    <ligand>
        <name>FMN</name>
        <dbReference type="ChEBI" id="CHEBI:58210"/>
    </ligand>
</feature>
<dbReference type="Proteomes" id="UP000003947">
    <property type="component" value="Unassembled WGS sequence"/>
</dbReference>
<evidence type="ECO:0000313" key="8">
    <source>
        <dbReference type="EMBL" id="EIM27593.1"/>
    </source>
</evidence>
<dbReference type="InterPro" id="IPR000262">
    <property type="entry name" value="FMN-dep_DH"/>
</dbReference>
<evidence type="ECO:0000256" key="3">
    <source>
        <dbReference type="ARBA" id="ARBA00022643"/>
    </source>
</evidence>
<dbReference type="RefSeq" id="WP_009763643.1">
    <property type="nucleotide sequence ID" value="NZ_CP141048.1"/>
</dbReference>
<keyword evidence="4" id="KW-0560">Oxidoreductase</keyword>
<dbReference type="eggNOG" id="COG1304">
    <property type="taxonomic scope" value="Bacteria"/>
</dbReference>
<evidence type="ECO:0000256" key="2">
    <source>
        <dbReference type="ARBA" id="ARBA00022630"/>
    </source>
</evidence>
<proteinExistence type="inferred from homology"/>
<dbReference type="InterPro" id="IPR013785">
    <property type="entry name" value="Aldolase_TIM"/>
</dbReference>
<dbReference type="STRING" id="864069.MicloDRAFT_00041630"/>
<evidence type="ECO:0000256" key="5">
    <source>
        <dbReference type="ARBA" id="ARBA00024042"/>
    </source>
</evidence>
<evidence type="ECO:0000256" key="6">
    <source>
        <dbReference type="PIRSR" id="PIRSR000138-2"/>
    </source>
</evidence>
<dbReference type="PIRSF" id="PIRSF000138">
    <property type="entry name" value="Al-hdrx_acd_dh"/>
    <property type="match status" value="1"/>
</dbReference>
<feature type="binding site" evidence="6">
    <location>
        <position position="151"/>
    </location>
    <ligand>
        <name>FMN</name>
        <dbReference type="ChEBI" id="CHEBI:58210"/>
    </ligand>
</feature>
<sequence length="349" mass="37048">MTLPFESAAREKLGDPLFSYLLGRQGEQATGADANQEALAPYRLVPHVLTGANGISTETNLLEQTFAAPLAVGAFAGDRIFHAEGILPLARACAKARLPLIVSEETVTPLSEITQVWPQSWFQVRAAGPVRRTFDLIDLAARCGVKTVVMTVLAPTHPRPGLQPGGYSIAAEIKARGWTTIGSDGPGVMALPSFPQWSHADFTSVVAHASRGGIQVVAKGILSTGDAHRVREAGCGAIMVSNIGLRQTGEWIRSSDALQEMAGQVAQVPLLLDGGVRRGTDVIKSLCLGASMAVAVRPFVTALAAAGQSGVEEVIQAWLDEIAAVSAWMGVERTHDLDRSHLYCERDSR</sequence>
<protein>
    <submittedName>
        <fullName evidence="8">Alpha-hydroxyacid dehydrogenase, FMN-dependent L-lactate dehydrogenase</fullName>
    </submittedName>
</protein>
<dbReference type="SUPFAM" id="SSF51395">
    <property type="entry name" value="FMN-linked oxidoreductases"/>
    <property type="match status" value="1"/>
</dbReference>
<feature type="binding site" evidence="6">
    <location>
        <begin position="273"/>
        <end position="277"/>
    </location>
    <ligand>
        <name>FMN</name>
        <dbReference type="ChEBI" id="CHEBI:58210"/>
    </ligand>
</feature>
<dbReference type="GO" id="GO:0016491">
    <property type="term" value="F:oxidoreductase activity"/>
    <property type="evidence" value="ECO:0007669"/>
    <property type="project" value="UniProtKB-KW"/>
</dbReference>
<keyword evidence="9" id="KW-1185">Reference proteome</keyword>
<dbReference type="EMBL" id="JH660645">
    <property type="protein sequence ID" value="EIM27593.1"/>
    <property type="molecule type" value="Genomic_DNA"/>
</dbReference>
<dbReference type="Gene3D" id="3.20.20.70">
    <property type="entry name" value="Aldolase class I"/>
    <property type="match status" value="1"/>
</dbReference>
<dbReference type="OrthoDB" id="9770452at2"/>
<dbReference type="Pfam" id="PF01070">
    <property type="entry name" value="FMN_dh"/>
    <property type="match status" value="1"/>
</dbReference>
<comment type="cofactor">
    <cofactor evidence="1">
        <name>FMN</name>
        <dbReference type="ChEBI" id="CHEBI:58210"/>
    </cofactor>
</comment>
<dbReference type="HOGENOM" id="CLU_020639_6_1_5"/>
<dbReference type="PROSITE" id="PS51349">
    <property type="entry name" value="FMN_HYDROXY_ACID_DH_2"/>
    <property type="match status" value="1"/>
</dbReference>
<dbReference type="PATRIC" id="fig|864069.3.peg.4510"/>
<feature type="binding site" evidence="6">
    <location>
        <position position="241"/>
    </location>
    <ligand>
        <name>FMN</name>
        <dbReference type="ChEBI" id="CHEBI:58210"/>
    </ligand>
</feature>
<dbReference type="InterPro" id="IPR012133">
    <property type="entry name" value="Alpha-hydoxy_acid_DH_FMN"/>
</dbReference>